<accession>A0A5B7WTA3</accession>
<feature type="compositionally biased region" description="Polar residues" evidence="1">
    <location>
        <begin position="1"/>
        <end position="16"/>
    </location>
</feature>
<proteinExistence type="predicted"/>
<organism evidence="3 4">
    <name type="scientific">Glutamicibacter creatinolyticus</name>
    <dbReference type="NCBI Taxonomy" id="162496"/>
    <lineage>
        <taxon>Bacteria</taxon>
        <taxon>Bacillati</taxon>
        <taxon>Actinomycetota</taxon>
        <taxon>Actinomycetes</taxon>
        <taxon>Micrococcales</taxon>
        <taxon>Micrococcaceae</taxon>
        <taxon>Glutamicibacter</taxon>
    </lineage>
</organism>
<dbReference type="SUPFAM" id="SSF55073">
    <property type="entry name" value="Nucleotide cyclase"/>
    <property type="match status" value="1"/>
</dbReference>
<dbReference type="GO" id="GO:0009190">
    <property type="term" value="P:cyclic nucleotide biosynthetic process"/>
    <property type="evidence" value="ECO:0007669"/>
    <property type="project" value="InterPro"/>
</dbReference>
<dbReference type="EMBL" id="CP034412">
    <property type="protein sequence ID" value="QCY46440.1"/>
    <property type="molecule type" value="Genomic_DNA"/>
</dbReference>
<dbReference type="InterPro" id="IPR001054">
    <property type="entry name" value="A/G_cyclase"/>
</dbReference>
<dbReference type="CDD" id="cd07302">
    <property type="entry name" value="CHD"/>
    <property type="match status" value="1"/>
</dbReference>
<feature type="domain" description="Guanylate cyclase" evidence="2">
    <location>
        <begin position="238"/>
        <end position="347"/>
    </location>
</feature>
<dbReference type="PROSITE" id="PS50125">
    <property type="entry name" value="GUANYLATE_CYCLASE_2"/>
    <property type="match status" value="1"/>
</dbReference>
<reference evidence="3 4" key="1">
    <citation type="submission" date="2018-12" db="EMBL/GenBank/DDBJ databases">
        <title>Complete Genome Sequence of Glutamicibacter creatinolyticus strain LGCM259,isolated from an abscess of a 12-year-old mare in Italy.</title>
        <authorList>
            <person name="Santos R.G."/>
            <person name="Silva A.L."/>
            <person name="Seyffert N."/>
            <person name="Castro T.L.P."/>
            <person name="Attili A.R."/>
            <person name="Rifici C."/>
            <person name="Mazzullo G."/>
            <person name="Brenig B."/>
            <person name="Venanzi F."/>
            <person name="Azevedo V."/>
        </authorList>
    </citation>
    <scope>NUCLEOTIDE SEQUENCE [LARGE SCALE GENOMIC DNA]</scope>
    <source>
        <strain evidence="3 4">LGCM 259</strain>
    </source>
</reference>
<keyword evidence="4" id="KW-1185">Reference proteome</keyword>
<dbReference type="InterPro" id="IPR029787">
    <property type="entry name" value="Nucleotide_cyclase"/>
</dbReference>
<dbReference type="Proteomes" id="UP000307000">
    <property type="component" value="Chromosome"/>
</dbReference>
<evidence type="ECO:0000256" key="1">
    <source>
        <dbReference type="SAM" id="MobiDB-lite"/>
    </source>
</evidence>
<dbReference type="RefSeq" id="WP_138175303.1">
    <property type="nucleotide sequence ID" value="NZ_CP034412.1"/>
</dbReference>
<protein>
    <submittedName>
        <fullName evidence="3">Adenylate/guanylate cyclase domain-containing protein</fullName>
    </submittedName>
</protein>
<dbReference type="KEGG" id="gcr:GcLGCM259_0679"/>
<gene>
    <name evidence="3" type="ORF">GcLGCM259_0679</name>
</gene>
<name>A0A5B7WTA3_9MICC</name>
<evidence type="ECO:0000313" key="4">
    <source>
        <dbReference type="Proteomes" id="UP000307000"/>
    </source>
</evidence>
<sequence>MSSEHTSPSRSETPQAASDAALEARTQALPKIRLEADPIQELAQAMENPLQVPAQAPAGIKETVAALEQRLLGGKREFKRREVAAEAGISLLSARKLWRAMGFPELGDDEVFFTQRDEEALKSMVGLVREGKLTEETAISLMRSVGQMTDRMVVWQVEALIEDMVTNQSMSDRQARRELVNILPQLIGPIEDLLLYSWRRQMNAAIHRLSVRAEAGVAAYNQHSGEDDDDTPLPLARAVGFADLVSYTSLSRRMNERTLAQLVQRFEAKSAEIISVGGGRLVKTIGDEVLFVAETPQAGARISLALAKEFEADELLPKTRVAVVWGRLLSRLGDIYGPTVNLAARLTSLAEPGTVLTDAITANTLRNDERFVLTAQEITSVRGFGDIQPYLLSAGEGGRLVID</sequence>
<dbReference type="Gene3D" id="3.30.70.1230">
    <property type="entry name" value="Nucleotide cyclase"/>
    <property type="match status" value="1"/>
</dbReference>
<dbReference type="Pfam" id="PF00211">
    <property type="entry name" value="Guanylate_cyc"/>
    <property type="match status" value="1"/>
</dbReference>
<dbReference type="AlphaFoldDB" id="A0A5B7WTA3"/>
<dbReference type="GO" id="GO:0035556">
    <property type="term" value="P:intracellular signal transduction"/>
    <property type="evidence" value="ECO:0007669"/>
    <property type="project" value="InterPro"/>
</dbReference>
<evidence type="ECO:0000313" key="3">
    <source>
        <dbReference type="EMBL" id="QCY46440.1"/>
    </source>
</evidence>
<feature type="region of interest" description="Disordered" evidence="1">
    <location>
        <begin position="1"/>
        <end position="24"/>
    </location>
</feature>
<evidence type="ECO:0000259" key="2">
    <source>
        <dbReference type="PROSITE" id="PS50125"/>
    </source>
</evidence>
<dbReference type="SMART" id="SM00044">
    <property type="entry name" value="CYCc"/>
    <property type="match status" value="1"/>
</dbReference>
<dbReference type="GO" id="GO:0004016">
    <property type="term" value="F:adenylate cyclase activity"/>
    <property type="evidence" value="ECO:0007669"/>
    <property type="project" value="UniProtKB-ARBA"/>
</dbReference>